<sequence>MKKKLTKSKFLVHQNPPTIETPRFKEKASQLSQPSFSPQKIGASEYFSFGGLDEPLQQPPLKKTSKSVFEHNGKPKQINNSFERRIVTSKSPKVQIFNNNYQIININQIDKKESIRSLQKQFQQILDNSAQRKLATPIKTSQSPQPMNSAKTPSSASSYFNVSRLKKPTLTRKKN</sequence>
<keyword evidence="3" id="KW-1185">Reference proteome</keyword>
<feature type="compositionally biased region" description="Basic residues" evidence="1">
    <location>
        <begin position="164"/>
        <end position="175"/>
    </location>
</feature>
<dbReference type="EMBL" id="RRYP01029743">
    <property type="protein sequence ID" value="TNV71620.1"/>
    <property type="molecule type" value="Genomic_DNA"/>
</dbReference>
<proteinExistence type="predicted"/>
<dbReference type="AlphaFoldDB" id="A0A8J8NBW8"/>
<evidence type="ECO:0000313" key="3">
    <source>
        <dbReference type="Proteomes" id="UP000785679"/>
    </source>
</evidence>
<evidence type="ECO:0000256" key="1">
    <source>
        <dbReference type="SAM" id="MobiDB-lite"/>
    </source>
</evidence>
<dbReference type="OrthoDB" id="301222at2759"/>
<gene>
    <name evidence="2" type="ORF">FGO68_gene11721</name>
</gene>
<comment type="caution">
    <text evidence="2">The sequence shown here is derived from an EMBL/GenBank/DDBJ whole genome shotgun (WGS) entry which is preliminary data.</text>
</comment>
<organism evidence="2 3">
    <name type="scientific">Halteria grandinella</name>
    <dbReference type="NCBI Taxonomy" id="5974"/>
    <lineage>
        <taxon>Eukaryota</taxon>
        <taxon>Sar</taxon>
        <taxon>Alveolata</taxon>
        <taxon>Ciliophora</taxon>
        <taxon>Intramacronucleata</taxon>
        <taxon>Spirotrichea</taxon>
        <taxon>Stichotrichia</taxon>
        <taxon>Sporadotrichida</taxon>
        <taxon>Halteriidae</taxon>
        <taxon>Halteria</taxon>
    </lineage>
</organism>
<dbReference type="Proteomes" id="UP000785679">
    <property type="component" value="Unassembled WGS sequence"/>
</dbReference>
<accession>A0A8J8NBW8</accession>
<evidence type="ECO:0000313" key="2">
    <source>
        <dbReference type="EMBL" id="TNV71620.1"/>
    </source>
</evidence>
<feature type="compositionally biased region" description="Polar residues" evidence="1">
    <location>
        <begin position="138"/>
        <end position="161"/>
    </location>
</feature>
<feature type="compositionally biased region" description="Polar residues" evidence="1">
    <location>
        <begin position="29"/>
        <end position="38"/>
    </location>
</feature>
<protein>
    <submittedName>
        <fullName evidence="2">Uncharacterized protein</fullName>
    </submittedName>
</protein>
<feature type="region of interest" description="Disordered" evidence="1">
    <location>
        <begin position="134"/>
        <end position="175"/>
    </location>
</feature>
<reference evidence="2" key="1">
    <citation type="submission" date="2019-06" db="EMBL/GenBank/DDBJ databases">
        <authorList>
            <person name="Zheng W."/>
        </authorList>
    </citation>
    <scope>NUCLEOTIDE SEQUENCE</scope>
    <source>
        <strain evidence="2">QDHG01</strain>
    </source>
</reference>
<feature type="region of interest" description="Disordered" evidence="1">
    <location>
        <begin position="1"/>
        <end position="39"/>
    </location>
</feature>
<name>A0A8J8NBW8_HALGN</name>